<name>A0A7C1DJA0_UNCKA</name>
<dbReference type="GO" id="GO:0004830">
    <property type="term" value="F:tryptophan-tRNA ligase activity"/>
    <property type="evidence" value="ECO:0007669"/>
    <property type="project" value="UniProtKB-UniRule"/>
</dbReference>
<keyword evidence="4 10" id="KW-0547">Nucleotide-binding</keyword>
<evidence type="ECO:0000313" key="11">
    <source>
        <dbReference type="EMBL" id="HDQ88850.1"/>
    </source>
</evidence>
<dbReference type="CDD" id="cd00806">
    <property type="entry name" value="TrpRS_core"/>
    <property type="match status" value="1"/>
</dbReference>
<evidence type="ECO:0000256" key="7">
    <source>
        <dbReference type="ARBA" id="ARBA00023146"/>
    </source>
</evidence>
<keyword evidence="5 10" id="KW-0067">ATP-binding</keyword>
<evidence type="ECO:0000256" key="8">
    <source>
        <dbReference type="ARBA" id="ARBA00049929"/>
    </source>
</evidence>
<proteinExistence type="inferred from homology"/>
<dbReference type="PRINTS" id="PR01039">
    <property type="entry name" value="TRNASYNTHTRP"/>
</dbReference>
<reference evidence="11" key="1">
    <citation type="journal article" date="2020" name="mSystems">
        <title>Genome- and Community-Level Interaction Insights into Carbon Utilization and Element Cycling Functions of Hydrothermarchaeota in Hydrothermal Sediment.</title>
        <authorList>
            <person name="Zhou Z."/>
            <person name="Liu Y."/>
            <person name="Xu W."/>
            <person name="Pan J."/>
            <person name="Luo Z.H."/>
            <person name="Li M."/>
        </authorList>
    </citation>
    <scope>NUCLEOTIDE SEQUENCE [LARGE SCALE GENOMIC DNA]</scope>
    <source>
        <strain evidence="11">SpSt-1219</strain>
    </source>
</reference>
<keyword evidence="7 10" id="KW-0030">Aminoacyl-tRNA synthetase</keyword>
<comment type="similarity">
    <text evidence="1 10">Belongs to the class-I aminoacyl-tRNA synthetase family.</text>
</comment>
<dbReference type="Pfam" id="PF00579">
    <property type="entry name" value="tRNA-synt_1b"/>
    <property type="match status" value="1"/>
</dbReference>
<evidence type="ECO:0000256" key="2">
    <source>
        <dbReference type="ARBA" id="ARBA00013161"/>
    </source>
</evidence>
<organism evidence="11">
    <name type="scientific">candidate division WWE3 bacterium</name>
    <dbReference type="NCBI Taxonomy" id="2053526"/>
    <lineage>
        <taxon>Bacteria</taxon>
        <taxon>Katanobacteria</taxon>
    </lineage>
</organism>
<dbReference type="GO" id="GO:0005829">
    <property type="term" value="C:cytosol"/>
    <property type="evidence" value="ECO:0007669"/>
    <property type="project" value="TreeGrafter"/>
</dbReference>
<dbReference type="Proteomes" id="UP000886066">
    <property type="component" value="Unassembled WGS sequence"/>
</dbReference>
<protein>
    <recommendedName>
        <fullName evidence="2 9">Tryptophan--tRNA ligase</fullName>
        <ecNumber evidence="2 9">6.1.1.2</ecNumber>
    </recommendedName>
</protein>
<dbReference type="InterPro" id="IPR014729">
    <property type="entry name" value="Rossmann-like_a/b/a_fold"/>
</dbReference>
<evidence type="ECO:0000256" key="9">
    <source>
        <dbReference type="NCBIfam" id="TIGR00233"/>
    </source>
</evidence>
<sequence>MQKRILTGDNATGKLHLGHFVGSLENRVKLQKDYETFIIIADMHAFAYPKYVEDPKTIARSVFNVVIANLAAGMDPEKTYFFPESAIPEIYQLGIIFSMLVSHNRALRNPTLKEEIRDKNLGDTFSLGFVNFPILQAADILGVKADLVPVGEDQLPHVELTREVARKFNSTYKEVFVEPQPLIGKVARLVGTDGNTKMTKSLGNTIFLNEAGDTLKQKIMNMYTDPNRIRATDPGTVEGNPVFIYHDTFNPNLQEVADLKDRYTKGTVGDVEVKEKLYLAVNTFLEPIREKYTYYETHLEEVRQIIQKGTEKTKREVQKTLAEVKEAMKLDLV</sequence>
<dbReference type="Gene3D" id="1.10.240.10">
    <property type="entry name" value="Tyrosyl-Transfer RNA Synthetase"/>
    <property type="match status" value="1"/>
</dbReference>
<keyword evidence="3 10" id="KW-0436">Ligase</keyword>
<dbReference type="InterPro" id="IPR002306">
    <property type="entry name" value="Trp-tRNA-ligase"/>
</dbReference>
<dbReference type="PANTHER" id="PTHR43766:SF1">
    <property type="entry name" value="TRYPTOPHAN--TRNA LIGASE, MITOCHONDRIAL"/>
    <property type="match status" value="1"/>
</dbReference>
<dbReference type="Gene3D" id="3.40.50.620">
    <property type="entry name" value="HUPs"/>
    <property type="match status" value="1"/>
</dbReference>
<dbReference type="EMBL" id="DSDM01000105">
    <property type="protein sequence ID" value="HDQ88850.1"/>
    <property type="molecule type" value="Genomic_DNA"/>
</dbReference>
<dbReference type="FunFam" id="1.10.240.10:FF:000005">
    <property type="entry name" value="Tryptophan--tRNA ligase"/>
    <property type="match status" value="1"/>
</dbReference>
<accession>A0A7C1DJA0</accession>
<dbReference type="NCBIfam" id="TIGR00233">
    <property type="entry name" value="trpS"/>
    <property type="match status" value="1"/>
</dbReference>
<dbReference type="SUPFAM" id="SSF52374">
    <property type="entry name" value="Nucleotidylyl transferase"/>
    <property type="match status" value="1"/>
</dbReference>
<dbReference type="EC" id="6.1.1.2" evidence="2 9"/>
<comment type="catalytic activity">
    <reaction evidence="8">
        <text>tRNA(Trp) + L-tryptophan + ATP = L-tryptophyl-tRNA(Trp) + AMP + diphosphate + H(+)</text>
        <dbReference type="Rhea" id="RHEA:24080"/>
        <dbReference type="Rhea" id="RHEA-COMP:9671"/>
        <dbReference type="Rhea" id="RHEA-COMP:9705"/>
        <dbReference type="ChEBI" id="CHEBI:15378"/>
        <dbReference type="ChEBI" id="CHEBI:30616"/>
        <dbReference type="ChEBI" id="CHEBI:33019"/>
        <dbReference type="ChEBI" id="CHEBI:57912"/>
        <dbReference type="ChEBI" id="CHEBI:78442"/>
        <dbReference type="ChEBI" id="CHEBI:78535"/>
        <dbReference type="ChEBI" id="CHEBI:456215"/>
        <dbReference type="EC" id="6.1.1.2"/>
    </reaction>
</comment>
<dbReference type="PANTHER" id="PTHR43766">
    <property type="entry name" value="TRYPTOPHAN--TRNA LIGASE, MITOCHONDRIAL"/>
    <property type="match status" value="1"/>
</dbReference>
<evidence type="ECO:0000256" key="5">
    <source>
        <dbReference type="ARBA" id="ARBA00022840"/>
    </source>
</evidence>
<dbReference type="InterPro" id="IPR050203">
    <property type="entry name" value="Trp-tRNA_synthetase"/>
</dbReference>
<evidence type="ECO:0000256" key="4">
    <source>
        <dbReference type="ARBA" id="ARBA00022741"/>
    </source>
</evidence>
<evidence type="ECO:0000256" key="3">
    <source>
        <dbReference type="ARBA" id="ARBA00022598"/>
    </source>
</evidence>
<evidence type="ECO:0000256" key="6">
    <source>
        <dbReference type="ARBA" id="ARBA00022917"/>
    </source>
</evidence>
<dbReference type="GO" id="GO:0005524">
    <property type="term" value="F:ATP binding"/>
    <property type="evidence" value="ECO:0007669"/>
    <property type="project" value="UniProtKB-KW"/>
</dbReference>
<dbReference type="AlphaFoldDB" id="A0A7C1DJA0"/>
<dbReference type="GO" id="GO:0006436">
    <property type="term" value="P:tryptophanyl-tRNA aminoacylation"/>
    <property type="evidence" value="ECO:0007669"/>
    <property type="project" value="UniProtKB-UniRule"/>
</dbReference>
<dbReference type="InterPro" id="IPR002305">
    <property type="entry name" value="aa-tRNA-synth_Ic"/>
</dbReference>
<evidence type="ECO:0000256" key="10">
    <source>
        <dbReference type="RuleBase" id="RU363036"/>
    </source>
</evidence>
<gene>
    <name evidence="11" type="primary">trpS</name>
    <name evidence="11" type="ORF">ENN92_01755</name>
</gene>
<comment type="caution">
    <text evidence="11">The sequence shown here is derived from an EMBL/GenBank/DDBJ whole genome shotgun (WGS) entry which is preliminary data.</text>
</comment>
<evidence type="ECO:0000256" key="1">
    <source>
        <dbReference type="ARBA" id="ARBA00005594"/>
    </source>
</evidence>
<keyword evidence="6 10" id="KW-0648">Protein biosynthesis</keyword>